<evidence type="ECO:0000313" key="3">
    <source>
        <dbReference type="Proteomes" id="UP000013638"/>
    </source>
</evidence>
<sequence length="222" mass="26288">MNNVEKQKALRIKKNLDFLWECTREMNAYFQIIQNIIKNKSLNTDLIAISPTFYQYTYNALILATFSEVSRIYDRKSNTNFFKFLENCKENRELLLKMNEENLKEVGGSFDFGITVSSEYIDENLDCIDQRLWEFEITFKHLKTQRDRIYAHNESKSFDTIKTIIEKNSNILSDMRALITFTTETLEWLYNVIAQKHCSRLPINIDDLDNTLIVLKSVFTSR</sequence>
<name>R3KDN3_ENTFL</name>
<dbReference type="Proteomes" id="UP000013638">
    <property type="component" value="Unassembled WGS sequence"/>
</dbReference>
<evidence type="ECO:0000313" key="2">
    <source>
        <dbReference type="EMBL" id="EOK11561.1"/>
    </source>
</evidence>
<reference evidence="2 3" key="1">
    <citation type="submission" date="2013-02" db="EMBL/GenBank/DDBJ databases">
        <title>The Genome Sequence of Enterococcus faecalis ATCC_6055.</title>
        <authorList>
            <consortium name="The Broad Institute Genome Sequencing Platform"/>
            <consortium name="The Broad Institute Genome Sequencing Center for Infectious Disease"/>
            <person name="Earl A.M."/>
            <person name="Gilmore M.S."/>
            <person name="Lebreton F."/>
            <person name="Walker B."/>
            <person name="Young S.K."/>
            <person name="Zeng Q."/>
            <person name="Gargeya S."/>
            <person name="Fitzgerald M."/>
            <person name="Haas B."/>
            <person name="Abouelleil A."/>
            <person name="Alvarado L."/>
            <person name="Arachchi H.M."/>
            <person name="Berlin A.M."/>
            <person name="Chapman S.B."/>
            <person name="Dewar J."/>
            <person name="Goldberg J."/>
            <person name="Griggs A."/>
            <person name="Gujja S."/>
            <person name="Hansen M."/>
            <person name="Howarth C."/>
            <person name="Imamovic A."/>
            <person name="Larimer J."/>
            <person name="McCowan C."/>
            <person name="Murphy C."/>
            <person name="Neiman D."/>
            <person name="Pearson M."/>
            <person name="Priest M."/>
            <person name="Roberts A."/>
            <person name="Saif S."/>
            <person name="Shea T."/>
            <person name="Sisk P."/>
            <person name="Sykes S."/>
            <person name="Wortman J."/>
            <person name="Nusbaum C."/>
            <person name="Birren B."/>
        </authorList>
    </citation>
    <scope>NUCLEOTIDE SEQUENCE [LARGE SCALE GENOMIC DNA]</scope>
    <source>
        <strain evidence="2 3">ATCC 6055</strain>
    </source>
</reference>
<dbReference type="RefSeq" id="WP_010828911.1">
    <property type="nucleotide sequence ID" value="NZ_KB944862.1"/>
</dbReference>
<proteinExistence type="predicted"/>
<dbReference type="InterPro" id="IPR040704">
    <property type="entry name" value="HEPN_AbiU2"/>
</dbReference>
<gene>
    <name evidence="2" type="ORF">WOU_02082</name>
</gene>
<comment type="caution">
    <text evidence="2">The sequence shown here is derived from an EMBL/GenBank/DDBJ whole genome shotgun (WGS) entry which is preliminary data.</text>
</comment>
<dbReference type="Pfam" id="PF18734">
    <property type="entry name" value="HEPN_AbiU2"/>
    <property type="match status" value="1"/>
</dbReference>
<evidence type="ECO:0000259" key="1">
    <source>
        <dbReference type="Pfam" id="PF18734"/>
    </source>
</evidence>
<dbReference type="PATRIC" id="fig|1169311.3.peg.2055"/>
<dbReference type="AlphaFoldDB" id="R3KDN3"/>
<dbReference type="HOGENOM" id="CLU_1287168_0_0_9"/>
<dbReference type="EMBL" id="ASDZ01000026">
    <property type="protein sequence ID" value="EOK11561.1"/>
    <property type="molecule type" value="Genomic_DNA"/>
</dbReference>
<organism evidence="2 3">
    <name type="scientific">Enterococcus faecalis ATCC 6055</name>
    <dbReference type="NCBI Taxonomy" id="1169311"/>
    <lineage>
        <taxon>Bacteria</taxon>
        <taxon>Bacillati</taxon>
        <taxon>Bacillota</taxon>
        <taxon>Bacilli</taxon>
        <taxon>Lactobacillales</taxon>
        <taxon>Enterococcaceae</taxon>
        <taxon>Enterococcus</taxon>
    </lineage>
</organism>
<feature type="domain" description="HEPN AbiU2-like" evidence="1">
    <location>
        <begin position="49"/>
        <end position="197"/>
    </location>
</feature>
<accession>R3KDN3</accession>
<protein>
    <recommendedName>
        <fullName evidence="1">HEPN AbiU2-like domain-containing protein</fullName>
    </recommendedName>
</protein>